<evidence type="ECO:0000256" key="8">
    <source>
        <dbReference type="ARBA" id="ARBA00023136"/>
    </source>
</evidence>
<proteinExistence type="inferred from homology"/>
<evidence type="ECO:0000256" key="3">
    <source>
        <dbReference type="ARBA" id="ARBA00006263"/>
    </source>
</evidence>
<dbReference type="Pfam" id="PF03186">
    <property type="entry name" value="CobD_Cbib"/>
    <property type="match status" value="1"/>
</dbReference>
<organism evidence="10 11">
    <name type="scientific">Spirulina subsalsa FACHB-351</name>
    <dbReference type="NCBI Taxonomy" id="234711"/>
    <lineage>
        <taxon>Bacteria</taxon>
        <taxon>Bacillati</taxon>
        <taxon>Cyanobacteriota</taxon>
        <taxon>Cyanophyceae</taxon>
        <taxon>Spirulinales</taxon>
        <taxon>Spirulinaceae</taxon>
        <taxon>Spirulina</taxon>
    </lineage>
</organism>
<dbReference type="InterPro" id="IPR004485">
    <property type="entry name" value="Cobalamin_biosynth_CobD/CbiB"/>
</dbReference>
<evidence type="ECO:0000313" key="11">
    <source>
        <dbReference type="Proteomes" id="UP001526426"/>
    </source>
</evidence>
<evidence type="ECO:0000256" key="6">
    <source>
        <dbReference type="ARBA" id="ARBA00022692"/>
    </source>
</evidence>
<keyword evidence="6 9" id="KW-0812">Transmembrane</keyword>
<dbReference type="NCBIfam" id="TIGR00380">
    <property type="entry name" value="cobal_cbiB"/>
    <property type="match status" value="1"/>
</dbReference>
<keyword evidence="11" id="KW-1185">Reference proteome</keyword>
<evidence type="ECO:0000256" key="5">
    <source>
        <dbReference type="ARBA" id="ARBA00022573"/>
    </source>
</evidence>
<keyword evidence="8 9" id="KW-0472">Membrane</keyword>
<comment type="caution">
    <text evidence="10">The sequence shown here is derived from an EMBL/GenBank/DDBJ whole genome shotgun (WGS) entry which is preliminary data.</text>
</comment>
<protein>
    <recommendedName>
        <fullName evidence="9">Cobalamin biosynthesis protein CobD</fullName>
    </recommendedName>
</protein>
<evidence type="ECO:0000313" key="10">
    <source>
        <dbReference type="EMBL" id="MCW6035097.1"/>
    </source>
</evidence>
<evidence type="ECO:0000256" key="7">
    <source>
        <dbReference type="ARBA" id="ARBA00022989"/>
    </source>
</evidence>
<evidence type="ECO:0000256" key="9">
    <source>
        <dbReference type="HAMAP-Rule" id="MF_00024"/>
    </source>
</evidence>
<comment type="caution">
    <text evidence="9">Lacks conserved residue(s) required for the propagation of feature annotation.</text>
</comment>
<keyword evidence="5 9" id="KW-0169">Cobalamin biosynthesis</keyword>
<evidence type="ECO:0000256" key="1">
    <source>
        <dbReference type="ARBA" id="ARBA00004651"/>
    </source>
</evidence>
<feature type="transmembrane region" description="Helical" evidence="9">
    <location>
        <begin position="59"/>
        <end position="82"/>
    </location>
</feature>
<dbReference type="PANTHER" id="PTHR34308">
    <property type="entry name" value="COBALAMIN BIOSYNTHESIS PROTEIN CBIB"/>
    <property type="match status" value="1"/>
</dbReference>
<keyword evidence="7 9" id="KW-1133">Transmembrane helix</keyword>
<gene>
    <name evidence="10" type="primary">cbiB</name>
    <name evidence="9" type="synonym">cobD</name>
    <name evidence="10" type="ORF">K4A83_02260</name>
</gene>
<comment type="similarity">
    <text evidence="3 9">Belongs to the CobD/CbiB family.</text>
</comment>
<reference evidence="10 11" key="1">
    <citation type="submission" date="2021-08" db="EMBL/GenBank/DDBJ databases">
        <title>Draft genome sequence of Spirulina subsalsa with high tolerance to salinity and hype-accumulation of phycocyanin.</title>
        <authorList>
            <person name="Pei H."/>
            <person name="Jiang L."/>
        </authorList>
    </citation>
    <scope>NUCLEOTIDE SEQUENCE [LARGE SCALE GENOMIC DNA]</scope>
    <source>
        <strain evidence="10 11">FACHB-351</strain>
    </source>
</reference>
<feature type="transmembrane region" description="Helical" evidence="9">
    <location>
        <begin position="306"/>
        <end position="325"/>
    </location>
</feature>
<keyword evidence="4 9" id="KW-1003">Cell membrane</keyword>
<evidence type="ECO:0000256" key="4">
    <source>
        <dbReference type="ARBA" id="ARBA00022475"/>
    </source>
</evidence>
<comment type="pathway">
    <text evidence="2 9">Cofactor biosynthesis; adenosylcobalamin biosynthesis.</text>
</comment>
<comment type="function">
    <text evidence="9">Converts cobyric acid to cobinamide by the addition of aminopropanol on the F carboxylic group.</text>
</comment>
<dbReference type="Proteomes" id="UP001526426">
    <property type="component" value="Unassembled WGS sequence"/>
</dbReference>
<evidence type="ECO:0000256" key="2">
    <source>
        <dbReference type="ARBA" id="ARBA00004953"/>
    </source>
</evidence>
<name>A0ABT3L1K9_9CYAN</name>
<comment type="subcellular location">
    <subcellularLocation>
        <location evidence="1 9">Cell membrane</location>
        <topology evidence="1 9">Multi-pass membrane protein</topology>
    </subcellularLocation>
</comment>
<dbReference type="RefSeq" id="WP_265262760.1">
    <property type="nucleotide sequence ID" value="NZ_JAIHOM010000007.1"/>
</dbReference>
<dbReference type="HAMAP" id="MF_00024">
    <property type="entry name" value="CobD_CbiB"/>
    <property type="match status" value="1"/>
</dbReference>
<feature type="transmembrane region" description="Helical" evidence="9">
    <location>
        <begin position="167"/>
        <end position="188"/>
    </location>
</feature>
<accession>A0ABT3L1K9</accession>
<dbReference type="EMBL" id="JAIHOM010000007">
    <property type="protein sequence ID" value="MCW6035097.1"/>
    <property type="molecule type" value="Genomic_DNA"/>
</dbReference>
<sequence length="328" mass="36369">MYHAVVEKAFILVCVAAFWDYLIGDPWNFPHPVQFMGWIIQKLSQIILQQFNSKTARKIAGVFLGLILIIGTGFLTWLGLYLTQKINPLLATLLQIILLASCFAGRSLRRAAEDVLTPLSHGDIEQARAKLSLYVGRDTAQLSQPEILRAVLETIAENATDGVTAPLFYALLGIFIPTVGTVPFCMAYKAASTLDSMIGYLREPYRDLGWFSAQLEDRLTWLPCRLTVLTIALFSTRPCYILGVCRRDATQDPSPNSGWSECVYAATLGVQLGGVNSYQGEVRTKPLLGEAINPITPEIIYQALGLMRWCFLGWLIAVGGMIWMLTLS</sequence>
<dbReference type="PANTHER" id="PTHR34308:SF1">
    <property type="entry name" value="COBALAMIN BIOSYNTHESIS PROTEIN CBIB"/>
    <property type="match status" value="1"/>
</dbReference>